<accession>A0A382CP68</accession>
<evidence type="ECO:0000259" key="6">
    <source>
        <dbReference type="Pfam" id="PF01555"/>
    </source>
</evidence>
<evidence type="ECO:0000256" key="3">
    <source>
        <dbReference type="ARBA" id="ARBA00022679"/>
    </source>
</evidence>
<evidence type="ECO:0000256" key="2">
    <source>
        <dbReference type="ARBA" id="ARBA00022603"/>
    </source>
</evidence>
<dbReference type="SUPFAM" id="SSF53335">
    <property type="entry name" value="S-adenosyl-L-methionine-dependent methyltransferases"/>
    <property type="match status" value="1"/>
</dbReference>
<feature type="region of interest" description="Disordered" evidence="5">
    <location>
        <begin position="226"/>
        <end position="259"/>
    </location>
</feature>
<dbReference type="GO" id="GO:0003677">
    <property type="term" value="F:DNA binding"/>
    <property type="evidence" value="ECO:0007669"/>
    <property type="project" value="InterPro"/>
</dbReference>
<dbReference type="PROSITE" id="PS00092">
    <property type="entry name" value="N6_MTASE"/>
    <property type="match status" value="1"/>
</dbReference>
<keyword evidence="4" id="KW-0949">S-adenosyl-L-methionine</keyword>
<dbReference type="InterPro" id="IPR002295">
    <property type="entry name" value="N4/N6-MTase_EcoPI_Mod-like"/>
</dbReference>
<sequence>MIVNEDCIKHLKTIEDNYFDSVVTDPPYHLTSIVKRYTTGKKNVYGKDGSFQRLTSGFMGQKWDGGDIAFTTELWKEVYRTLKPGGYLLSFAASRNYHRMAVAIEDSGFEIRDQIMWIYGSGFPKSLNIGKALDKKQGNKRKVIGTANQQDIRSGNYVQGPQDRIDVPVTVGTSEWEGWGTALKPAHEPICMARKQISEKSIVDNVLKHGTGGINIDGCRVTTDEDISNHSRSAESAVSKGIYGDSKEQETHQTQGQELGRFPANLIHDGLEEDWARFFYCPKANKKEKGDSKHPTVKPVNLMRYLVRLVTPKDGIVLDP</sequence>
<name>A0A382CP68_9ZZZZ</name>
<dbReference type="GO" id="GO:0032259">
    <property type="term" value="P:methylation"/>
    <property type="evidence" value="ECO:0007669"/>
    <property type="project" value="UniProtKB-KW"/>
</dbReference>
<reference evidence="7" key="1">
    <citation type="submission" date="2018-05" db="EMBL/GenBank/DDBJ databases">
        <authorList>
            <person name="Lanie J.A."/>
            <person name="Ng W.-L."/>
            <person name="Kazmierczak K.M."/>
            <person name="Andrzejewski T.M."/>
            <person name="Davidsen T.M."/>
            <person name="Wayne K.J."/>
            <person name="Tettelin H."/>
            <person name="Glass J.I."/>
            <person name="Rusch D."/>
            <person name="Podicherti R."/>
            <person name="Tsui H.-C.T."/>
            <person name="Winkler M.E."/>
        </authorList>
    </citation>
    <scope>NUCLEOTIDE SEQUENCE</scope>
</reference>
<dbReference type="GO" id="GO:0008170">
    <property type="term" value="F:N-methyltransferase activity"/>
    <property type="evidence" value="ECO:0007669"/>
    <property type="project" value="InterPro"/>
</dbReference>
<feature type="non-terminal residue" evidence="7">
    <location>
        <position position="320"/>
    </location>
</feature>
<dbReference type="AlphaFoldDB" id="A0A382CP68"/>
<dbReference type="EMBL" id="UINC01035452">
    <property type="protein sequence ID" value="SVB27875.1"/>
    <property type="molecule type" value="Genomic_DNA"/>
</dbReference>
<comment type="similarity">
    <text evidence="1">Belongs to the N(4)/N(6)-methyltransferase family.</text>
</comment>
<evidence type="ECO:0000313" key="7">
    <source>
        <dbReference type="EMBL" id="SVB27875.1"/>
    </source>
</evidence>
<dbReference type="Pfam" id="PF01555">
    <property type="entry name" value="N6_N4_Mtase"/>
    <property type="match status" value="1"/>
</dbReference>
<dbReference type="InterPro" id="IPR029063">
    <property type="entry name" value="SAM-dependent_MTases_sf"/>
</dbReference>
<dbReference type="PRINTS" id="PR00506">
    <property type="entry name" value="D21N6MTFRASE"/>
</dbReference>
<evidence type="ECO:0000256" key="4">
    <source>
        <dbReference type="ARBA" id="ARBA00022691"/>
    </source>
</evidence>
<proteinExistence type="inferred from homology"/>
<evidence type="ECO:0000256" key="1">
    <source>
        <dbReference type="ARBA" id="ARBA00006594"/>
    </source>
</evidence>
<evidence type="ECO:0000256" key="5">
    <source>
        <dbReference type="SAM" id="MobiDB-lite"/>
    </source>
</evidence>
<gene>
    <name evidence="7" type="ORF">METZ01_LOCUS180729</name>
</gene>
<keyword evidence="3" id="KW-0808">Transferase</keyword>
<protein>
    <recommendedName>
        <fullName evidence="6">DNA methylase N-4/N-6 domain-containing protein</fullName>
    </recommendedName>
</protein>
<feature type="domain" description="DNA methylase N-4/N-6" evidence="6">
    <location>
        <begin position="20"/>
        <end position="320"/>
    </location>
</feature>
<organism evidence="7">
    <name type="scientific">marine metagenome</name>
    <dbReference type="NCBI Taxonomy" id="408172"/>
    <lineage>
        <taxon>unclassified sequences</taxon>
        <taxon>metagenomes</taxon>
        <taxon>ecological metagenomes</taxon>
    </lineage>
</organism>
<keyword evidence="2" id="KW-0489">Methyltransferase</keyword>
<dbReference type="InterPro" id="IPR002941">
    <property type="entry name" value="DNA_methylase_N4/N6"/>
</dbReference>
<dbReference type="InterPro" id="IPR002052">
    <property type="entry name" value="DNA_methylase_N6_adenine_CS"/>
</dbReference>
<dbReference type="Gene3D" id="3.40.50.150">
    <property type="entry name" value="Vaccinia Virus protein VP39"/>
    <property type="match status" value="1"/>
</dbReference>